<dbReference type="AlphaFoldDB" id="A0A158E1I5"/>
<evidence type="ECO:0000256" key="1">
    <source>
        <dbReference type="SAM" id="MobiDB-lite"/>
    </source>
</evidence>
<comment type="caution">
    <text evidence="2">The sequence shown here is derived from an EMBL/GenBank/DDBJ whole genome shotgun (WGS) entry which is preliminary data.</text>
</comment>
<organism evidence="2 3">
    <name type="scientific">Caballeronia calidae</name>
    <dbReference type="NCBI Taxonomy" id="1777139"/>
    <lineage>
        <taxon>Bacteria</taxon>
        <taxon>Pseudomonadati</taxon>
        <taxon>Pseudomonadota</taxon>
        <taxon>Betaproteobacteria</taxon>
        <taxon>Burkholderiales</taxon>
        <taxon>Burkholderiaceae</taxon>
        <taxon>Caballeronia</taxon>
    </lineage>
</organism>
<keyword evidence="3" id="KW-1185">Reference proteome</keyword>
<evidence type="ECO:0000313" key="3">
    <source>
        <dbReference type="Proteomes" id="UP000071859"/>
    </source>
</evidence>
<dbReference type="Proteomes" id="UP000071859">
    <property type="component" value="Unassembled WGS sequence"/>
</dbReference>
<sequence length="183" mass="20436">MRLFPNSRGRMSARGERSRKRRRWGVTKLGQRESQSGGEGGPEPARTQRPSDPPSSAQDLFAGISFALFHERRFGSTDERLTIFAHGFARTCGCDIALIASFTLLDERGLGRSRQRFAILIDCLGVTARSCCRSRRGFGGGRRSWGRRLGARDSDREECCYSDCDNLVHIYSPGEIRPSALPH</sequence>
<protein>
    <submittedName>
        <fullName evidence="2">Uncharacterized protein</fullName>
    </submittedName>
</protein>
<feature type="region of interest" description="Disordered" evidence="1">
    <location>
        <begin position="1"/>
        <end position="56"/>
    </location>
</feature>
<name>A0A158E1I5_9BURK</name>
<proteinExistence type="predicted"/>
<gene>
    <name evidence="2" type="ORF">AWB78_05925</name>
</gene>
<reference evidence="2" key="1">
    <citation type="submission" date="2016-01" db="EMBL/GenBank/DDBJ databases">
        <authorList>
            <person name="Peeters C."/>
        </authorList>
    </citation>
    <scope>NUCLEOTIDE SEQUENCE</scope>
    <source>
        <strain evidence="2">LMG 29321</strain>
    </source>
</reference>
<accession>A0A158E1I5</accession>
<evidence type="ECO:0000313" key="2">
    <source>
        <dbReference type="EMBL" id="SAL00296.1"/>
    </source>
</evidence>
<dbReference type="EMBL" id="FCOX02000041">
    <property type="protein sequence ID" value="SAL00296.1"/>
    <property type="molecule type" value="Genomic_DNA"/>
</dbReference>